<dbReference type="SMART" id="SM00862">
    <property type="entry name" value="Trans_reg_C"/>
    <property type="match status" value="1"/>
</dbReference>
<dbReference type="SUPFAM" id="SSF46894">
    <property type="entry name" value="C-terminal effector domain of the bipartite response regulators"/>
    <property type="match status" value="1"/>
</dbReference>
<dbReference type="InterPro" id="IPR001867">
    <property type="entry name" value="OmpR/PhoB-type_DNA-bd"/>
</dbReference>
<reference evidence="5 6" key="1">
    <citation type="submission" date="2019-03" db="EMBL/GenBank/DDBJ databases">
        <title>Genomic Encyclopedia of Type Strains, Phase IV (KMG-IV): sequencing the most valuable type-strain genomes for metagenomic binning, comparative biology and taxonomic classification.</title>
        <authorList>
            <person name="Goeker M."/>
        </authorList>
    </citation>
    <scope>NUCLEOTIDE SEQUENCE [LARGE SCALE GENOMIC DNA]</scope>
    <source>
        <strain evidence="5 6">DSM 45934</strain>
    </source>
</reference>
<comment type="caution">
    <text evidence="5">The sequence shown here is derived from an EMBL/GenBank/DDBJ whole genome shotgun (WGS) entry which is preliminary data.</text>
</comment>
<dbReference type="InterPro" id="IPR005158">
    <property type="entry name" value="BTAD"/>
</dbReference>
<dbReference type="PANTHER" id="PTHR47691:SF3">
    <property type="entry name" value="HTH-TYPE TRANSCRIPTIONAL REGULATOR RV0890C-RELATED"/>
    <property type="match status" value="1"/>
</dbReference>
<dbReference type="PROSITE" id="PS51755">
    <property type="entry name" value="OMPR_PHOB"/>
    <property type="match status" value="1"/>
</dbReference>
<feature type="DNA-binding region" description="OmpR/PhoB-type" evidence="3">
    <location>
        <begin position="174"/>
        <end position="271"/>
    </location>
</feature>
<evidence type="ECO:0000259" key="4">
    <source>
        <dbReference type="PROSITE" id="PS51755"/>
    </source>
</evidence>
<dbReference type="GO" id="GO:0000160">
    <property type="term" value="P:phosphorelay signal transduction system"/>
    <property type="evidence" value="ECO:0007669"/>
    <property type="project" value="InterPro"/>
</dbReference>
<dbReference type="EMBL" id="SLWS01000010">
    <property type="protein sequence ID" value="TCO53713.1"/>
    <property type="molecule type" value="Genomic_DNA"/>
</dbReference>
<dbReference type="InterPro" id="IPR049945">
    <property type="entry name" value="AAA_22"/>
</dbReference>
<dbReference type="PANTHER" id="PTHR47691">
    <property type="entry name" value="REGULATOR-RELATED"/>
    <property type="match status" value="1"/>
</dbReference>
<dbReference type="Pfam" id="PF00486">
    <property type="entry name" value="Trans_reg_C"/>
    <property type="match status" value="1"/>
</dbReference>
<organism evidence="5 6">
    <name type="scientific">Actinocrispum wychmicini</name>
    <dbReference type="NCBI Taxonomy" id="1213861"/>
    <lineage>
        <taxon>Bacteria</taxon>
        <taxon>Bacillati</taxon>
        <taxon>Actinomycetota</taxon>
        <taxon>Actinomycetes</taxon>
        <taxon>Pseudonocardiales</taxon>
        <taxon>Pseudonocardiaceae</taxon>
        <taxon>Actinocrispum</taxon>
    </lineage>
</organism>
<evidence type="ECO:0000256" key="1">
    <source>
        <dbReference type="ARBA" id="ARBA00005820"/>
    </source>
</evidence>
<dbReference type="InterPro" id="IPR036388">
    <property type="entry name" value="WH-like_DNA-bd_sf"/>
</dbReference>
<dbReference type="Gene3D" id="1.25.40.10">
    <property type="entry name" value="Tetratricopeptide repeat domain"/>
    <property type="match status" value="2"/>
</dbReference>
<evidence type="ECO:0000256" key="2">
    <source>
        <dbReference type="ARBA" id="ARBA00023125"/>
    </source>
</evidence>
<protein>
    <submittedName>
        <fullName evidence="5">Putative ATPase</fullName>
    </submittedName>
</protein>
<dbReference type="InterPro" id="IPR016032">
    <property type="entry name" value="Sig_transdc_resp-reg_C-effctor"/>
</dbReference>
<evidence type="ECO:0000313" key="5">
    <source>
        <dbReference type="EMBL" id="TCO53713.1"/>
    </source>
</evidence>
<evidence type="ECO:0000256" key="3">
    <source>
        <dbReference type="PROSITE-ProRule" id="PRU01091"/>
    </source>
</evidence>
<dbReference type="SUPFAM" id="SSF52540">
    <property type="entry name" value="P-loop containing nucleoside triphosphate hydrolases"/>
    <property type="match status" value="1"/>
</dbReference>
<dbReference type="SUPFAM" id="SSF48452">
    <property type="entry name" value="TPR-like"/>
    <property type="match status" value="3"/>
</dbReference>
<dbReference type="PRINTS" id="PR00364">
    <property type="entry name" value="DISEASERSIST"/>
</dbReference>
<dbReference type="GO" id="GO:0006355">
    <property type="term" value="P:regulation of DNA-templated transcription"/>
    <property type="evidence" value="ECO:0007669"/>
    <property type="project" value="InterPro"/>
</dbReference>
<dbReference type="Pfam" id="PF13401">
    <property type="entry name" value="AAA_22"/>
    <property type="match status" value="1"/>
</dbReference>
<dbReference type="GO" id="GO:0016887">
    <property type="term" value="F:ATP hydrolysis activity"/>
    <property type="evidence" value="ECO:0007669"/>
    <property type="project" value="InterPro"/>
</dbReference>
<dbReference type="Gene3D" id="3.40.50.300">
    <property type="entry name" value="P-loop containing nucleotide triphosphate hydrolases"/>
    <property type="match status" value="1"/>
</dbReference>
<dbReference type="Pfam" id="PF03704">
    <property type="entry name" value="BTAD"/>
    <property type="match status" value="1"/>
</dbReference>
<dbReference type="GO" id="GO:0003677">
    <property type="term" value="F:DNA binding"/>
    <property type="evidence" value="ECO:0007669"/>
    <property type="project" value="UniProtKB-UniRule"/>
</dbReference>
<dbReference type="Proteomes" id="UP000295680">
    <property type="component" value="Unassembled WGS sequence"/>
</dbReference>
<dbReference type="SMART" id="SM01043">
    <property type="entry name" value="BTAD"/>
    <property type="match status" value="1"/>
</dbReference>
<name>A0A4R2J4Q8_9PSEU</name>
<dbReference type="InterPro" id="IPR027417">
    <property type="entry name" value="P-loop_NTPase"/>
</dbReference>
<dbReference type="CDD" id="cd15831">
    <property type="entry name" value="BTAD"/>
    <property type="match status" value="1"/>
</dbReference>
<dbReference type="AlphaFoldDB" id="A0A4R2J4Q8"/>
<dbReference type="InterPro" id="IPR011990">
    <property type="entry name" value="TPR-like_helical_dom_sf"/>
</dbReference>
<proteinExistence type="inferred from homology"/>
<gene>
    <name evidence="5" type="ORF">EV192_110303</name>
</gene>
<accession>A0A4R2J4Q8</accession>
<keyword evidence="6" id="KW-1185">Reference proteome</keyword>
<comment type="similarity">
    <text evidence="1">Belongs to the AfsR/DnrI/RedD regulatory family.</text>
</comment>
<dbReference type="CDD" id="cd00383">
    <property type="entry name" value="trans_reg_C"/>
    <property type="match status" value="1"/>
</dbReference>
<keyword evidence="2 3" id="KW-0238">DNA-binding</keyword>
<feature type="domain" description="OmpR/PhoB-type" evidence="4">
    <location>
        <begin position="174"/>
        <end position="271"/>
    </location>
</feature>
<dbReference type="Gene3D" id="1.10.10.10">
    <property type="entry name" value="Winged helix-like DNA-binding domain superfamily/Winged helix DNA-binding domain"/>
    <property type="match status" value="1"/>
</dbReference>
<evidence type="ECO:0000313" key="6">
    <source>
        <dbReference type="Proteomes" id="UP000295680"/>
    </source>
</evidence>
<sequence>MARFASIRWKSSTATVFSWKPPLADGIGTWSEYRLSNRFRPCRPVIRYCCSFLVSARRLNPPWPISSRNTSMNELVTRTVCAAATSWIRSSPASRRDATASRSLPSRPTASFFWSTQFHSGARATLRPPARITPPSSRSIMSRSGRSWWPRIFRAPRNVMASDTRIASPGTSWSATPYAGRMRVGILGPLEVTADGRSVEIGGARLRVLLVRLAMAAPKVVTVEELADALWPEDKPADEVSSVRTLVSRLRRTLPDPAILASAPGGYRLDVPADAVDAHRFGQLARTARRELSSGNAVAAVQQLRAALGLWRGPALADAARLSFAVGYVAGLDEAKLAAIEDRADAELATGHHSHLVTELSELAAQHPLRERLQSLLLLALCAEGRHAEALKRYEDVRCRLADELGADPGPELREVHQTILRGAPAAEQPRGGNLRVALTSLVGRDVEVDQVRALLTEHRLVTLVGPGGAGKTRLATTVAGRVAVPGGVWLVELAAVTDPADVPLAVLGALGLRDARKMDQRPKPQDAMSRLVEALRRGEVLIVLDNCEHLVDAAARLADDLLGRCPGLRVLATSREPLGVFGETLCPVRPLEVPEAGASATEAVATAAVRLLAERAAAVRPGFAVTDENVAAVVEICRRLDGLPLAIELAAARLRSLTAEQLAERLDDRFRVLTGGSRTALPRHQTLRAVVAWSWDLLAEPERQFAERLAVFPGGITLAAAERVGDPATALVLLAALVDKSLLQIADGPGLRYRMLETIREFALERLADRGEIAEAKAAHAAYFLDLAEQAEPHFRSSDQIAWTATMNAERDNVVAALHFAAGVGDADTAVRIAGAMCMFWTLQGRRAECVAWLRIALDVPGESPLDARTAVTATYLLNKTMSGGFMRLPDVVEPFMAVVADANKFPDHPFLALLEPLLALFNDDMESGLAAVDKRLDHPDPWTRATLWMIRANLLENEGDLAGLRRDMPFAADGFRALGERFGLAQSLSSLADAHLMFGETDEAVAALEEAIGLLRELDADDNADHERSSLAIAHIYQGHVEQGKAELLELTRSRNESTHSLMFAWMPLGDLARHEGDLGEAGRLYDLAETASANTPFNSPQFNSLIKAAKAKLSLAHNDLTTAAALITEAVEHALEASDMPVLSRAAIATAVLWLRRGEPAEAAKTLGAAEQLRGAPDADNPDIVRLVRQLRSELGDAGYDAAHAQGVGLDRADAIDQVRRM</sequence>